<organism evidence="2 3">
    <name type="scientific">Winogradskyella psychrotolerans RS-3</name>
    <dbReference type="NCBI Taxonomy" id="641526"/>
    <lineage>
        <taxon>Bacteria</taxon>
        <taxon>Pseudomonadati</taxon>
        <taxon>Bacteroidota</taxon>
        <taxon>Flavobacteriia</taxon>
        <taxon>Flavobacteriales</taxon>
        <taxon>Flavobacteriaceae</taxon>
        <taxon>Winogradskyella</taxon>
    </lineage>
</organism>
<keyword evidence="2" id="KW-0449">Lipoprotein</keyword>
<dbReference type="SUPFAM" id="SSF48452">
    <property type="entry name" value="TPR-like"/>
    <property type="match status" value="1"/>
</dbReference>
<dbReference type="PATRIC" id="fig|641526.4.peg.601"/>
<evidence type="ECO:0000256" key="1">
    <source>
        <dbReference type="SAM" id="SignalP"/>
    </source>
</evidence>
<dbReference type="Proteomes" id="UP000014962">
    <property type="component" value="Unassembled WGS sequence"/>
</dbReference>
<gene>
    <name evidence="2" type="ORF">ADIWIN_0604</name>
</gene>
<dbReference type="InterPro" id="IPR011659">
    <property type="entry name" value="WD40"/>
</dbReference>
<keyword evidence="1" id="KW-0732">Signal</keyword>
<dbReference type="Pfam" id="PF07676">
    <property type="entry name" value="PD40"/>
    <property type="match status" value="1"/>
</dbReference>
<protein>
    <submittedName>
        <fullName evidence="2">Outer membrane lipoprotein omp16</fullName>
    </submittedName>
</protein>
<feature type="chain" id="PRO_5004559370" evidence="1">
    <location>
        <begin position="21"/>
        <end position="251"/>
    </location>
</feature>
<accession>S7XER7</accession>
<reference evidence="2 3" key="1">
    <citation type="journal article" date="2013" name="Genome Announc.">
        <title>Draft Genome Sequence of Winogradskyella psychrotolerans RS-3T, Isolated from the Marine Transect of Kongsfjorden, Ny-Alesund, Svalbard, Arctic Ocean.</title>
        <authorList>
            <person name="Kumar Pinnaka A."/>
            <person name="Ara S."/>
            <person name="Singh A."/>
            <person name="Shivaji S."/>
        </authorList>
    </citation>
    <scope>NUCLEOTIDE SEQUENCE [LARGE SCALE GENOMIC DNA]</scope>
    <source>
        <strain evidence="2 3">RS-3</strain>
    </source>
</reference>
<dbReference type="RefSeq" id="WP_020894898.1">
    <property type="nucleotide sequence ID" value="NZ_ATMR01000034.1"/>
</dbReference>
<dbReference type="Gene3D" id="1.25.40.10">
    <property type="entry name" value="Tetratricopeptide repeat domain"/>
    <property type="match status" value="1"/>
</dbReference>
<dbReference type="InterPro" id="IPR011990">
    <property type="entry name" value="TPR-like_helical_dom_sf"/>
</dbReference>
<dbReference type="STRING" id="641526.ADIWIN_0604"/>
<dbReference type="AlphaFoldDB" id="S7XER7"/>
<dbReference type="eggNOG" id="COG0823">
    <property type="taxonomic scope" value="Bacteria"/>
</dbReference>
<keyword evidence="3" id="KW-1185">Reference proteome</keyword>
<evidence type="ECO:0000313" key="2">
    <source>
        <dbReference type="EMBL" id="EPR74503.1"/>
    </source>
</evidence>
<evidence type="ECO:0000313" key="3">
    <source>
        <dbReference type="Proteomes" id="UP000014962"/>
    </source>
</evidence>
<comment type="caution">
    <text evidence="2">The sequence shown here is derived from an EMBL/GenBank/DDBJ whole genome shotgun (WGS) entry which is preliminary data.</text>
</comment>
<name>S7XER7_9FLAO</name>
<proteinExistence type="predicted"/>
<dbReference type="EMBL" id="ATMR01000034">
    <property type="protein sequence ID" value="EPR74503.1"/>
    <property type="molecule type" value="Genomic_DNA"/>
</dbReference>
<sequence length="251" mass="28990">MKNFNTLLLITLMSSFCLTAQNSDTKKADKHFDRYEFVKAVDDYNKLVEKGKADSYVYGQLAESYYNIFNTVEAERWYAKALETSNDPEMVFKYSQMLKANGKYEASNNQMDKFTTMRPADNRATAYRANPDYLPKILDQGKKFNLQNADYNSEQSDFGGIMNNGNLYITSGRNDSRKNYGWNDQPFLDIYTVAKNSDGSSQEAVLANNKINTKYHEGLVSFSPDGKTMYFSRESYFEKRLPKRFSEQCKI</sequence>
<feature type="signal peptide" evidence="1">
    <location>
        <begin position="1"/>
        <end position="20"/>
    </location>
</feature>